<dbReference type="Proteomes" id="UP000736787">
    <property type="component" value="Unassembled WGS sequence"/>
</dbReference>
<sequence>MPVRIRPALLFMNGLEAVRERLDRYAGVSAGTRVLLLTLLLPASLRMLRLMCGLLS</sequence>
<dbReference type="AlphaFoldDB" id="A0A8T1E7T8"/>
<dbReference type="EMBL" id="RCMK01000095">
    <property type="protein sequence ID" value="KAG2949210.1"/>
    <property type="molecule type" value="Genomic_DNA"/>
</dbReference>
<proteinExistence type="predicted"/>
<accession>A0A8T1E7T8</accession>
<protein>
    <submittedName>
        <fullName evidence="1">Uncharacterized protein</fullName>
    </submittedName>
</protein>
<comment type="caution">
    <text evidence="1">The sequence shown here is derived from an EMBL/GenBank/DDBJ whole genome shotgun (WGS) entry which is preliminary data.</text>
</comment>
<evidence type="ECO:0000313" key="2">
    <source>
        <dbReference type="Proteomes" id="UP000736787"/>
    </source>
</evidence>
<gene>
    <name evidence="1" type="ORF">PC117_g5427</name>
</gene>
<evidence type="ECO:0000313" key="1">
    <source>
        <dbReference type="EMBL" id="KAG2949210.1"/>
    </source>
</evidence>
<organism evidence="1 2">
    <name type="scientific">Phytophthora cactorum</name>
    <dbReference type="NCBI Taxonomy" id="29920"/>
    <lineage>
        <taxon>Eukaryota</taxon>
        <taxon>Sar</taxon>
        <taxon>Stramenopiles</taxon>
        <taxon>Oomycota</taxon>
        <taxon>Peronosporomycetes</taxon>
        <taxon>Peronosporales</taxon>
        <taxon>Peronosporaceae</taxon>
        <taxon>Phytophthora</taxon>
    </lineage>
</organism>
<name>A0A8T1E7T8_9STRA</name>
<reference evidence="1" key="1">
    <citation type="submission" date="2018-10" db="EMBL/GenBank/DDBJ databases">
        <title>Effector identification in a new, highly contiguous assembly of the strawberry crown rot pathogen Phytophthora cactorum.</title>
        <authorList>
            <person name="Armitage A.D."/>
            <person name="Nellist C.F."/>
            <person name="Bates H."/>
            <person name="Vickerstaff R.J."/>
            <person name="Harrison R.J."/>
        </authorList>
    </citation>
    <scope>NUCLEOTIDE SEQUENCE</scope>
    <source>
        <strain evidence="1">4040</strain>
    </source>
</reference>